<evidence type="ECO:0000313" key="1">
    <source>
        <dbReference type="EMBL" id="KAG9488409.1"/>
    </source>
</evidence>
<sequence length="73" mass="8232">MGQFNHWAYASLLLHGGSSPPLPPPPPPHTLFLFSPLLHPFQHLITNKIICFVSETLYDHTRAFTVLMSHLSL</sequence>
<evidence type="ECO:0000313" key="2">
    <source>
        <dbReference type="Proteomes" id="UP000770717"/>
    </source>
</evidence>
<accession>A0A8J6FIX3</accession>
<protein>
    <submittedName>
        <fullName evidence="1">Uncharacterized protein</fullName>
    </submittedName>
</protein>
<gene>
    <name evidence="1" type="ORF">GDO78_007948</name>
</gene>
<name>A0A8J6FIX3_ELECQ</name>
<dbReference type="AlphaFoldDB" id="A0A8J6FIX3"/>
<keyword evidence="2" id="KW-1185">Reference proteome</keyword>
<reference evidence="1" key="1">
    <citation type="thesis" date="2020" institute="ProQuest LLC" country="789 East Eisenhower Parkway, Ann Arbor, MI, USA">
        <title>Comparative Genomics and Chromosome Evolution.</title>
        <authorList>
            <person name="Mudd A.B."/>
        </authorList>
    </citation>
    <scope>NUCLEOTIDE SEQUENCE</scope>
    <source>
        <strain evidence="1">HN-11 Male</strain>
        <tissue evidence="1">Kidney and liver</tissue>
    </source>
</reference>
<proteinExistence type="predicted"/>
<comment type="caution">
    <text evidence="1">The sequence shown here is derived from an EMBL/GenBank/DDBJ whole genome shotgun (WGS) entry which is preliminary data.</text>
</comment>
<dbReference type="Proteomes" id="UP000770717">
    <property type="component" value="Unassembled WGS sequence"/>
</dbReference>
<dbReference type="EMBL" id="WNTK01000003">
    <property type="protein sequence ID" value="KAG9488409.1"/>
    <property type="molecule type" value="Genomic_DNA"/>
</dbReference>
<organism evidence="1 2">
    <name type="scientific">Eleutherodactylus coqui</name>
    <name type="common">Puerto Rican coqui</name>
    <dbReference type="NCBI Taxonomy" id="57060"/>
    <lineage>
        <taxon>Eukaryota</taxon>
        <taxon>Metazoa</taxon>
        <taxon>Chordata</taxon>
        <taxon>Craniata</taxon>
        <taxon>Vertebrata</taxon>
        <taxon>Euteleostomi</taxon>
        <taxon>Amphibia</taxon>
        <taxon>Batrachia</taxon>
        <taxon>Anura</taxon>
        <taxon>Neobatrachia</taxon>
        <taxon>Hyloidea</taxon>
        <taxon>Eleutherodactylidae</taxon>
        <taxon>Eleutherodactylinae</taxon>
        <taxon>Eleutherodactylus</taxon>
        <taxon>Eleutherodactylus</taxon>
    </lineage>
</organism>